<evidence type="ECO:0000256" key="2">
    <source>
        <dbReference type="SAM" id="MobiDB-lite"/>
    </source>
</evidence>
<keyword evidence="3" id="KW-0812">Transmembrane</keyword>
<dbReference type="RefSeq" id="WP_146257669.1">
    <property type="nucleotide sequence ID" value="NZ_QKZQ01000017.1"/>
</dbReference>
<dbReference type="Proteomes" id="UP000249364">
    <property type="component" value="Unassembled WGS sequence"/>
</dbReference>
<keyword evidence="1" id="KW-0175">Coiled coil</keyword>
<dbReference type="InterPro" id="IPR050445">
    <property type="entry name" value="Bact_polysacc_biosynth/exp"/>
</dbReference>
<keyword evidence="3" id="KW-0472">Membrane</keyword>
<reference evidence="4 5" key="1">
    <citation type="submission" date="2018-06" db="EMBL/GenBank/DDBJ databases">
        <title>Genomic Encyclopedia of Archaeal and Bacterial Type Strains, Phase II (KMG-II): from individual species to whole genera.</title>
        <authorList>
            <person name="Goeker M."/>
        </authorList>
    </citation>
    <scope>NUCLEOTIDE SEQUENCE [LARGE SCALE GENOMIC DNA]</scope>
    <source>
        <strain evidence="4 5">DSM 13087</strain>
    </source>
</reference>
<dbReference type="GO" id="GO:0004713">
    <property type="term" value="F:protein tyrosine kinase activity"/>
    <property type="evidence" value="ECO:0007669"/>
    <property type="project" value="TreeGrafter"/>
</dbReference>
<evidence type="ECO:0000256" key="3">
    <source>
        <dbReference type="SAM" id="Phobius"/>
    </source>
</evidence>
<dbReference type="PANTHER" id="PTHR32309:SF13">
    <property type="entry name" value="FERRIC ENTEROBACTIN TRANSPORT PROTEIN FEPE"/>
    <property type="match status" value="1"/>
</dbReference>
<feature type="region of interest" description="Disordered" evidence="2">
    <location>
        <begin position="1"/>
        <end position="44"/>
    </location>
</feature>
<gene>
    <name evidence="4" type="ORF">LY56_03025</name>
</gene>
<dbReference type="PANTHER" id="PTHR32309">
    <property type="entry name" value="TYROSINE-PROTEIN KINASE"/>
    <property type="match status" value="1"/>
</dbReference>
<keyword evidence="3" id="KW-1133">Transmembrane helix</keyword>
<evidence type="ECO:0000256" key="1">
    <source>
        <dbReference type="SAM" id="Coils"/>
    </source>
</evidence>
<keyword evidence="5" id="KW-1185">Reference proteome</keyword>
<name>A0A2W7RKB0_9RHOB</name>
<evidence type="ECO:0000313" key="4">
    <source>
        <dbReference type="EMBL" id="PZX38322.1"/>
    </source>
</evidence>
<accession>A0A2W7RKB0</accession>
<dbReference type="AlphaFoldDB" id="A0A2W7RKB0"/>
<protein>
    <submittedName>
        <fullName evidence="4">Capsular polysaccharide transport system permease protein</fullName>
    </submittedName>
</protein>
<comment type="caution">
    <text evidence="4">The sequence shown here is derived from an EMBL/GenBank/DDBJ whole genome shotgun (WGS) entry which is preliminary data.</text>
</comment>
<dbReference type="OrthoDB" id="7800844at2"/>
<sequence length="431" mass="48995">MTERPPEIKTRPDGQNPEVTTDGSPKVKSRKLGGRKPTAPQVEKSKNIHAISFDRPVARPAQMKSRHRGLVLSLVLVIALPVLLTTIYLTIFAQPQYASQVGFTIRQEETGNASDLMGGLSGLLGSPVQSNADLLFEYVQSQEIVERIDAHFDLIAHYTESWPRDPVFSIWPTALIEDVHWFWNRMVRLTYDKSTGMMLAQVRARDPASAQRLAHLIVAESELMINRLNETARRDTMRNAEFDLETALERLRSARQALSEFRARTQILDPQADIQGRMGVLNVLQQQLAEALVEYDLLMMQISDSNDPRLRQMQRRIEVVRNRINEERRDFTQQDVTGDDTDYPRLIAQYEGLLVDQTFAEATYQAALTAFDAARSNASRQTLYLANFIQPSLAQRAQYPQTILIIALTAGFMTLIWSIMALVYYSLRDRG</sequence>
<evidence type="ECO:0000313" key="5">
    <source>
        <dbReference type="Proteomes" id="UP000249364"/>
    </source>
</evidence>
<feature type="transmembrane region" description="Helical" evidence="3">
    <location>
        <begin position="69"/>
        <end position="91"/>
    </location>
</feature>
<organism evidence="4 5">
    <name type="scientific">Roseinatronobacter thiooxidans</name>
    <dbReference type="NCBI Taxonomy" id="121821"/>
    <lineage>
        <taxon>Bacteria</taxon>
        <taxon>Pseudomonadati</taxon>
        <taxon>Pseudomonadota</taxon>
        <taxon>Alphaproteobacteria</taxon>
        <taxon>Rhodobacterales</taxon>
        <taxon>Paracoccaceae</taxon>
        <taxon>Roseinatronobacter</taxon>
    </lineage>
</organism>
<feature type="compositionally biased region" description="Basic and acidic residues" evidence="2">
    <location>
        <begin position="1"/>
        <end position="12"/>
    </location>
</feature>
<dbReference type="GO" id="GO:0005886">
    <property type="term" value="C:plasma membrane"/>
    <property type="evidence" value="ECO:0007669"/>
    <property type="project" value="TreeGrafter"/>
</dbReference>
<dbReference type="EMBL" id="QKZQ01000017">
    <property type="protein sequence ID" value="PZX38322.1"/>
    <property type="molecule type" value="Genomic_DNA"/>
</dbReference>
<proteinExistence type="predicted"/>
<feature type="coiled-coil region" evidence="1">
    <location>
        <begin position="237"/>
        <end position="330"/>
    </location>
</feature>
<feature type="transmembrane region" description="Helical" evidence="3">
    <location>
        <begin position="403"/>
        <end position="427"/>
    </location>
</feature>